<dbReference type="Proteomes" id="UP001430584">
    <property type="component" value="Unassembled WGS sequence"/>
</dbReference>
<protein>
    <submittedName>
        <fullName evidence="2">Uncharacterized protein</fullName>
    </submittedName>
</protein>
<dbReference type="GeneID" id="92014082"/>
<dbReference type="EMBL" id="JAJVCZ030000011">
    <property type="protein sequence ID" value="KAL0254521.1"/>
    <property type="molecule type" value="Genomic_DNA"/>
</dbReference>
<comment type="caution">
    <text evidence="2">The sequence shown here is derived from an EMBL/GenBank/DDBJ whole genome shotgun (WGS) entry which is preliminary data.</text>
</comment>
<proteinExistence type="predicted"/>
<evidence type="ECO:0000313" key="3">
    <source>
        <dbReference type="Proteomes" id="UP001430584"/>
    </source>
</evidence>
<dbReference type="RefSeq" id="XP_066628392.1">
    <property type="nucleotide sequence ID" value="XM_066781390.1"/>
</dbReference>
<reference evidence="2 3" key="1">
    <citation type="submission" date="2024-02" db="EMBL/GenBank/DDBJ databases">
        <title>De novo assembly and annotation of 12 fungi associated with fruit tree decline syndrome in Ontario, Canada.</title>
        <authorList>
            <person name="Sulman M."/>
            <person name="Ellouze W."/>
            <person name="Ilyukhin E."/>
        </authorList>
    </citation>
    <scope>NUCLEOTIDE SEQUENCE [LARGE SCALE GENOMIC DNA]</scope>
    <source>
        <strain evidence="2 3">FDS-637</strain>
    </source>
</reference>
<organism evidence="2 3">
    <name type="scientific">Diplodia seriata</name>
    <dbReference type="NCBI Taxonomy" id="420778"/>
    <lineage>
        <taxon>Eukaryota</taxon>
        <taxon>Fungi</taxon>
        <taxon>Dikarya</taxon>
        <taxon>Ascomycota</taxon>
        <taxon>Pezizomycotina</taxon>
        <taxon>Dothideomycetes</taxon>
        <taxon>Dothideomycetes incertae sedis</taxon>
        <taxon>Botryosphaeriales</taxon>
        <taxon>Botryosphaeriaceae</taxon>
        <taxon>Diplodia</taxon>
    </lineage>
</organism>
<sequence>MTELDQYARTARALEEVPSHHHESVYAPLELQEVIRISQFAGHQVRCSIEDSPTWGRYFRTTNRVELQELLALTDDIEALCYRPGTFKISLLHQQLKFLRFKDTQIKLTYPSFHDVHSAWVNALVQVFVQVVRDIAKDGPEEHAHLLSYISSTPAEEPVQSASVMPRMWIPPTAVLNDDACSPPTEAPFDPIEEIAFFNEMCDRYKPAAPVADGQQPATNNQRLPTVVEMTRWVGLYNKMRRVRLAHQAAELERIANLYEQNSMRLREPWAPQTPRHNPRHIVIRLRAEAKVLRFRSNEYGNGRLPCHGSKEFAPYRFTPAFAPVVPYDWCLKLFCAVLRRHPLPGEGGEEHGGLDGVYPSEMVEKVKEARDGLTTFWDTFGDKMLDPTKIETLRTAATPWSEPPGAGGEGLARFLTLRGRTKRVFPHCESELCWLEAFTEVIAWMEDRFSALVLEVRGEEWDKGDDLEAVKRLRKARKQRKLYRKQRKLYRKHFPSAAEEAQQGKETDTEADDLAKRLPDPPTAEPELAGAPNPNKRQKTEH</sequence>
<evidence type="ECO:0000313" key="2">
    <source>
        <dbReference type="EMBL" id="KAL0254521.1"/>
    </source>
</evidence>
<feature type="region of interest" description="Disordered" evidence="1">
    <location>
        <begin position="489"/>
        <end position="543"/>
    </location>
</feature>
<gene>
    <name evidence="2" type="ORF">SLS55_009997</name>
</gene>
<feature type="compositionally biased region" description="Basic and acidic residues" evidence="1">
    <location>
        <begin position="503"/>
        <end position="520"/>
    </location>
</feature>
<name>A0ABR3C2E7_9PEZI</name>
<evidence type="ECO:0000256" key="1">
    <source>
        <dbReference type="SAM" id="MobiDB-lite"/>
    </source>
</evidence>
<keyword evidence="3" id="KW-1185">Reference proteome</keyword>
<accession>A0ABR3C2E7</accession>